<sequence>MIAILSLVYLCDLNIKDSFYYGTFDKYNIIIDKKTGFFNATYICIKNYKKLYEWLNLKNTMKLIKYYNNLLFKINNKTTIINYKINDNCDNISGIYLHPMLLKHLITWISNTKINKINLVCINSCVTFILKINKLLKKYY</sequence>
<proteinExistence type="predicted"/>
<dbReference type="InterPro" id="IPR018004">
    <property type="entry name" value="KilA/APSES_HTH"/>
</dbReference>
<dbReference type="EMBL" id="HF679133">
    <property type="protein sequence ID" value="CCU56025.1"/>
    <property type="molecule type" value="Genomic_DNA"/>
</dbReference>
<evidence type="ECO:0000313" key="3">
    <source>
        <dbReference type="Proteomes" id="UP000792374"/>
    </source>
</evidence>
<keyword evidence="3" id="KW-1185">Reference proteome</keyword>
<dbReference type="Pfam" id="PF04383">
    <property type="entry name" value="KilA-N"/>
    <property type="match status" value="1"/>
</dbReference>
<dbReference type="GeneID" id="15613448"/>
<reference evidence="2" key="1">
    <citation type="journal article" date="2013" name="J. Virol.">
        <title>New Insights into the Evolution of Entomopoxvirinae from the Complete Genome Sequences of Four Entomopoxviruses Infecting Adoxophyes honmai, Choristoneura biennis, Choristoneura rosaceana, and Mythimna separata.</title>
        <authorList>
            <person name="Theze J."/>
            <person name="Takatsuka J."/>
            <person name="Li Z."/>
            <person name="Gallais J."/>
            <person name="Doucet D."/>
            <person name="Arif B."/>
            <person name="Nakai M."/>
            <person name="Herniou E.A."/>
        </authorList>
    </citation>
    <scope>NUCLEOTIDE SEQUENCE</scope>
</reference>
<evidence type="ECO:0000313" key="2">
    <source>
        <dbReference type="EMBL" id="CCU56025.1"/>
    </source>
</evidence>
<name>A0ABM9QKI4_9POXV</name>
<feature type="domain" description="KilA-N" evidence="1">
    <location>
        <begin position="18"/>
        <end position="124"/>
    </location>
</feature>
<organism evidence="2 3">
    <name type="scientific">Choristoneura rosaceana entomopoxvirus 'L'</name>
    <dbReference type="NCBI Taxonomy" id="1293539"/>
    <lineage>
        <taxon>Viruses</taxon>
        <taxon>Varidnaviria</taxon>
        <taxon>Bamfordvirae</taxon>
        <taxon>Nucleocytoviricota</taxon>
        <taxon>Pokkesviricetes</taxon>
        <taxon>Chitovirales</taxon>
        <taxon>Poxviridae</taxon>
        <taxon>Entomopoxvirinae</taxon>
        <taxon>Betaentomopoxvirus</taxon>
        <taxon>Betaentomopoxvirus crosaceana</taxon>
        <taxon>Choristoneura rosaceana entomopoxvirus</taxon>
    </lineage>
</organism>
<accession>A0ABM9QKI4</accession>
<dbReference type="Proteomes" id="UP000792374">
    <property type="component" value="Genome"/>
</dbReference>
<dbReference type="PROSITE" id="PS51301">
    <property type="entry name" value="KILA_N"/>
    <property type="match status" value="1"/>
</dbReference>
<protein>
    <submittedName>
        <fullName evidence="2">N1R/p28-like protein</fullName>
    </submittedName>
</protein>
<dbReference type="RefSeq" id="YP_008004527.1">
    <property type="nucleotide sequence ID" value="NC_021249.1"/>
</dbReference>
<dbReference type="InterPro" id="IPR017880">
    <property type="entry name" value="KilA_N"/>
</dbReference>
<gene>
    <name evidence="2" type="ORF">CHREV_123</name>
</gene>
<evidence type="ECO:0000259" key="1">
    <source>
        <dbReference type="PROSITE" id="PS51301"/>
    </source>
</evidence>